<keyword evidence="4" id="KW-1185">Reference proteome</keyword>
<sequence length="1027" mass="118866">MLSHFGLFMLRRPLIAVDQLEKFHQELLINKSSDILREWYSGNTGAQEAIYLASGVLYERFIKWLTGEKVSETDKLEITLYKYLVRMSTRCTPYGFFALASTGIISAETDMRISEQDVLIKHTRLDMECLIAIKEWLIRQQSVRMQLTLSVNSSLYAAGEDFRYIEQVVDKERRSYFVSSLEGDEYLRLILDRARNGVKIPELIALLQSHTIEAVEAYDFIDELIENRILVTELEPNVTGAGYLDTMIEKISHLDHTYLLTGHLNALLQLLNQQDNRVRMYQALQEKLDFLGIPTIKKDLVHVDTVALSTVNHLSDKTISTITRQLSRLFVLNRPKKNRDIEEFKKRFQDRYQQQEAVLTTVLDHQTGIGYGLQSTLGASYTPMIEELSFPKNQKKQTAEYPEWWQNLLIDKYTLFLKNQLSEIELTDADLSALEDFKKEEKVKSSSLPYSFYTLGNLLAESVEAVDQGDFMFNLLTCSGPSAVNILSRFHDADPALSKQLLQCAQLEEQNSPDVIFAEIVHCPDSGAGNIMTRPVLHRYEIPYMGKSSVDEDFQIPIEDLMISIVNEKIILRSKRLNKRIIPRLSNAHNFTKGLPIYKFLCELQLQDSELNMQWDWAIFGNQRHLPRVKYKNIILSRQSWLLEEHVFNSSHPNHVADKLAAMGLPTQFVITSGDNELLIDTRIHLSLQILMQEVTKQKEIRVFETLFSTDNSFLRKDDFRFANEIVIPLCNPQAAPLKGIQNKIPKTIPQRSFSVGSDWLYFKIYCEEKSSDKLLLLLHPFINKLVQKKVITQFFFVRYQDPDYHLRLRFRGVAPEGFYHQVIDGVKEMLEKYVQNGLVYKIQLGTYERELERYSYEGIEICENLFHLDSMDFLESISSFEDIPDEIARFELSIRRINMLLSNSGLDLSSCADLMENLKENFFNEFEGNSTLRKQLGMHYRNFKEIIDQVFESGATDLNQEIKGGLAELSDILPGRTEYFSILSSLIHMSVNRTFNTKQRAYELIIYHCLAKHYDSLNARQSKVKA</sequence>
<dbReference type="EMBL" id="JACYGY010000001">
    <property type="protein sequence ID" value="MBE9463529.1"/>
    <property type="molecule type" value="Genomic_DNA"/>
</dbReference>
<name>A0ABR9WDG4_9BACT</name>
<proteinExistence type="predicted"/>
<dbReference type="Pfam" id="PF14028">
    <property type="entry name" value="Lant_dehydr_C"/>
    <property type="match status" value="1"/>
</dbReference>
<evidence type="ECO:0000259" key="2">
    <source>
        <dbReference type="Pfam" id="PF14028"/>
    </source>
</evidence>
<dbReference type="InterPro" id="IPR023809">
    <property type="entry name" value="Thiopep_bacteriocin_synth_dom"/>
</dbReference>
<accession>A0ABR9WDG4</accession>
<dbReference type="RefSeq" id="WP_228101840.1">
    <property type="nucleotide sequence ID" value="NZ_JACYGY010000001.1"/>
</dbReference>
<evidence type="ECO:0000313" key="3">
    <source>
        <dbReference type="EMBL" id="MBE9463529.1"/>
    </source>
</evidence>
<comment type="caution">
    <text evidence="3">The sequence shown here is derived from an EMBL/GenBank/DDBJ whole genome shotgun (WGS) entry which is preliminary data.</text>
</comment>
<dbReference type="InterPro" id="IPR006827">
    <property type="entry name" value="Lant_deHydtase_N"/>
</dbReference>
<feature type="domain" description="Thiopeptide-type bacteriocin biosynthesis" evidence="2">
    <location>
        <begin position="760"/>
        <end position="1015"/>
    </location>
</feature>
<organism evidence="3 4">
    <name type="scientific">Dyadobacter subterraneus</name>
    <dbReference type="NCBI Taxonomy" id="2773304"/>
    <lineage>
        <taxon>Bacteria</taxon>
        <taxon>Pseudomonadati</taxon>
        <taxon>Bacteroidota</taxon>
        <taxon>Cytophagia</taxon>
        <taxon>Cytophagales</taxon>
        <taxon>Spirosomataceae</taxon>
        <taxon>Dyadobacter</taxon>
    </lineage>
</organism>
<reference evidence="4" key="1">
    <citation type="submission" date="2023-07" db="EMBL/GenBank/DDBJ databases">
        <title>Dyadobacter sp. nov 'subterranea' isolated from contaminted grondwater.</title>
        <authorList>
            <person name="Szabo I."/>
            <person name="Al-Omari J."/>
            <person name="Szerdahelyi S.G."/>
            <person name="Rado J."/>
        </authorList>
    </citation>
    <scope>NUCLEOTIDE SEQUENCE [LARGE SCALE GENOMIC DNA]</scope>
    <source>
        <strain evidence="4">UP-52</strain>
    </source>
</reference>
<evidence type="ECO:0000259" key="1">
    <source>
        <dbReference type="Pfam" id="PF04738"/>
    </source>
</evidence>
<protein>
    <submittedName>
        <fullName evidence="3">Lantibiotic dehydratase</fullName>
    </submittedName>
</protein>
<dbReference type="Pfam" id="PF04738">
    <property type="entry name" value="Lant_dehydr_N"/>
    <property type="match status" value="1"/>
</dbReference>
<evidence type="ECO:0000313" key="4">
    <source>
        <dbReference type="Proteomes" id="UP000634134"/>
    </source>
</evidence>
<gene>
    <name evidence="3" type="ORF">IEE83_16700</name>
</gene>
<dbReference type="Proteomes" id="UP000634134">
    <property type="component" value="Unassembled WGS sequence"/>
</dbReference>
<feature type="domain" description="Lantibiotic dehydratase N-terminal" evidence="1">
    <location>
        <begin position="46"/>
        <end position="691"/>
    </location>
</feature>
<dbReference type="NCBIfam" id="TIGR03891">
    <property type="entry name" value="thiopep_ocin"/>
    <property type="match status" value="1"/>
</dbReference>